<dbReference type="Gene3D" id="3.40.50.720">
    <property type="entry name" value="NAD(P)-binding Rossmann-like Domain"/>
    <property type="match status" value="1"/>
</dbReference>
<gene>
    <name evidence="3" type="ORF">QO015_000804</name>
</gene>
<evidence type="ECO:0000313" key="3">
    <source>
        <dbReference type="EMBL" id="MDQ0515191.1"/>
    </source>
</evidence>
<reference evidence="3 4" key="1">
    <citation type="submission" date="2023-07" db="EMBL/GenBank/DDBJ databases">
        <title>Genomic Encyclopedia of Type Strains, Phase IV (KMG-IV): sequencing the most valuable type-strain genomes for metagenomic binning, comparative biology and taxonomic classification.</title>
        <authorList>
            <person name="Goeker M."/>
        </authorList>
    </citation>
    <scope>NUCLEOTIDE SEQUENCE [LARGE SCALE GENOMIC DNA]</scope>
    <source>
        <strain evidence="3 4">B1-1</strain>
    </source>
</reference>
<comment type="caution">
    <text evidence="3">The sequence shown here is derived from an EMBL/GenBank/DDBJ whole genome shotgun (WGS) entry which is preliminary data.</text>
</comment>
<sequence length="247" mass="25463">MTRRLDGKTALVTGAGRGIGRAIALRLARDGARVGIHYGHSADAARDLADAIDAIGGSSFLVEAVLGDEAGIAALVSGIPHGERLDILVNNAGRSVKEGVEASEAAFDSLVALNMKTPFFVTQALAPQLSDGGRIVNISSGLAKLPFPDAIVYGMTKAALDAMTRSHAKAFGPRGITVNAVLPGIIRTDMSGWVNNPGGAEVASARSVFSRVGEVEDVADIVAFLVSDDARWVTGELIDASGGQFLV</sequence>
<keyword evidence="4" id="KW-1185">Reference proteome</keyword>
<dbReference type="PANTHER" id="PTHR43639">
    <property type="entry name" value="OXIDOREDUCTASE, SHORT-CHAIN DEHYDROGENASE/REDUCTASE FAMILY (AFU_ORTHOLOGUE AFUA_5G02870)"/>
    <property type="match status" value="1"/>
</dbReference>
<dbReference type="PROSITE" id="PS00061">
    <property type="entry name" value="ADH_SHORT"/>
    <property type="match status" value="1"/>
</dbReference>
<dbReference type="InterPro" id="IPR002347">
    <property type="entry name" value="SDR_fam"/>
</dbReference>
<keyword evidence="2" id="KW-0560">Oxidoreductase</keyword>
<dbReference type="RefSeq" id="WP_266281287.1">
    <property type="nucleotide sequence ID" value="NZ_JAPKNF010000001.1"/>
</dbReference>
<name>A0ABU0M2M3_9HYPH</name>
<accession>A0ABU0M2M3</accession>
<dbReference type="Pfam" id="PF13561">
    <property type="entry name" value="adh_short_C2"/>
    <property type="match status" value="1"/>
</dbReference>
<evidence type="ECO:0000256" key="2">
    <source>
        <dbReference type="ARBA" id="ARBA00023002"/>
    </source>
</evidence>
<dbReference type="PRINTS" id="PR00081">
    <property type="entry name" value="GDHRDH"/>
</dbReference>
<evidence type="ECO:0000256" key="1">
    <source>
        <dbReference type="ARBA" id="ARBA00006484"/>
    </source>
</evidence>
<dbReference type="PANTHER" id="PTHR43639:SF1">
    <property type="entry name" value="SHORT-CHAIN DEHYDROGENASE_REDUCTASE FAMILY PROTEIN"/>
    <property type="match status" value="1"/>
</dbReference>
<proteinExistence type="inferred from homology"/>
<dbReference type="EMBL" id="JAUSWJ010000001">
    <property type="protein sequence ID" value="MDQ0515191.1"/>
    <property type="molecule type" value="Genomic_DNA"/>
</dbReference>
<protein>
    <submittedName>
        <fullName evidence="3">NAD(P)-dependent dehydrogenase (Short-subunit alcohol dehydrogenase family)</fullName>
    </submittedName>
</protein>
<comment type="similarity">
    <text evidence="1">Belongs to the short-chain dehydrogenases/reductases (SDR) family.</text>
</comment>
<organism evidence="3 4">
    <name type="scientific">Kaistia geumhonensis</name>
    <dbReference type="NCBI Taxonomy" id="410839"/>
    <lineage>
        <taxon>Bacteria</taxon>
        <taxon>Pseudomonadati</taxon>
        <taxon>Pseudomonadota</taxon>
        <taxon>Alphaproteobacteria</taxon>
        <taxon>Hyphomicrobiales</taxon>
        <taxon>Kaistiaceae</taxon>
        <taxon>Kaistia</taxon>
    </lineage>
</organism>
<dbReference type="SUPFAM" id="SSF51735">
    <property type="entry name" value="NAD(P)-binding Rossmann-fold domains"/>
    <property type="match status" value="1"/>
</dbReference>
<evidence type="ECO:0000313" key="4">
    <source>
        <dbReference type="Proteomes" id="UP001223743"/>
    </source>
</evidence>
<dbReference type="PRINTS" id="PR00080">
    <property type="entry name" value="SDRFAMILY"/>
</dbReference>
<dbReference type="InterPro" id="IPR036291">
    <property type="entry name" value="NAD(P)-bd_dom_sf"/>
</dbReference>
<dbReference type="Proteomes" id="UP001223743">
    <property type="component" value="Unassembled WGS sequence"/>
</dbReference>
<dbReference type="InterPro" id="IPR020904">
    <property type="entry name" value="Sc_DH/Rdtase_CS"/>
</dbReference>